<dbReference type="PANTHER" id="PTHR42760:SF133">
    <property type="entry name" value="3-OXOACYL-[ACYL-CARRIER-PROTEIN] REDUCTASE"/>
    <property type="match status" value="1"/>
</dbReference>
<dbReference type="RefSeq" id="WP_306072893.1">
    <property type="nucleotide sequence ID" value="NZ_JAROBZ020000001.1"/>
</dbReference>
<dbReference type="PROSITE" id="PS00061">
    <property type="entry name" value="ADH_SHORT"/>
    <property type="match status" value="1"/>
</dbReference>
<dbReference type="NCBIfam" id="NF005559">
    <property type="entry name" value="PRK07231.1"/>
    <property type="match status" value="1"/>
</dbReference>
<protein>
    <submittedName>
        <fullName evidence="4">Glucose 1-dehydrogenase</fullName>
        <ecNumber evidence="4">1.1.1.47</ecNumber>
    </submittedName>
</protein>
<dbReference type="Gene3D" id="3.40.50.720">
    <property type="entry name" value="NAD(P)-binding Rossmann-like Domain"/>
    <property type="match status" value="1"/>
</dbReference>
<dbReference type="GO" id="GO:0047936">
    <property type="term" value="F:glucose 1-dehydrogenase [NAD(P)+] activity"/>
    <property type="evidence" value="ECO:0007669"/>
    <property type="project" value="UniProtKB-EC"/>
</dbReference>
<dbReference type="InterPro" id="IPR036291">
    <property type="entry name" value="NAD(P)-bd_dom_sf"/>
</dbReference>
<dbReference type="SMART" id="SM00822">
    <property type="entry name" value="PKS_KR"/>
    <property type="match status" value="1"/>
</dbReference>
<evidence type="ECO:0000313" key="5">
    <source>
        <dbReference type="Proteomes" id="UP001241748"/>
    </source>
</evidence>
<sequence>MGKFNGKVVLITGGARGMGAAHAQAFVKEGAKVAISDILVEEGEKLAAELGEQVKFYQHDVTNQAEWEAVVDDIENTFGPIHVLVNNAGIVLMKSILDMSEEEYRKVIDINQVSVFLGMKSVLPSMLKTKDGSIINISSLAGFRGSSHGSVAYSASKFALRGMTKAVALEMAREGIRVNTVHPGLILTPMTVQKGAEEIIEHLSKEIPMQRAAHPEEVTKLVMFLASSDSSFSTGSEYILDGGQLAEL</sequence>
<keyword evidence="2 4" id="KW-0560">Oxidoreductase</keyword>
<dbReference type="PRINTS" id="PR00080">
    <property type="entry name" value="SDRFAMILY"/>
</dbReference>
<evidence type="ECO:0000256" key="1">
    <source>
        <dbReference type="ARBA" id="ARBA00006484"/>
    </source>
</evidence>
<comment type="caution">
    <text evidence="4">The sequence shown here is derived from an EMBL/GenBank/DDBJ whole genome shotgun (WGS) entry which is preliminary data.</text>
</comment>
<organism evidence="4 5">
    <name type="scientific">Neobacillus driksii</name>
    <dbReference type="NCBI Taxonomy" id="3035913"/>
    <lineage>
        <taxon>Bacteria</taxon>
        <taxon>Bacillati</taxon>
        <taxon>Bacillota</taxon>
        <taxon>Bacilli</taxon>
        <taxon>Bacillales</taxon>
        <taxon>Bacillaceae</taxon>
        <taxon>Neobacillus</taxon>
    </lineage>
</organism>
<gene>
    <name evidence="4" type="ORF">P5G62_015700</name>
</gene>
<dbReference type="InterPro" id="IPR057326">
    <property type="entry name" value="KR_dom"/>
</dbReference>
<evidence type="ECO:0000313" key="4">
    <source>
        <dbReference type="EMBL" id="MFB3168561.1"/>
    </source>
</evidence>
<dbReference type="Proteomes" id="UP001241748">
    <property type="component" value="Unassembled WGS sequence"/>
</dbReference>
<reference evidence="4 5" key="1">
    <citation type="submission" date="2024-05" db="EMBL/GenBank/DDBJ databases">
        <authorList>
            <person name="Venkateswaran K."/>
        </authorList>
    </citation>
    <scope>NUCLEOTIDE SEQUENCE [LARGE SCALE GENOMIC DNA]</scope>
    <source>
        <strain evidence="4 5">179-C4-2-HS</strain>
    </source>
</reference>
<accession>A0ABV4YUN1</accession>
<evidence type="ECO:0000256" key="2">
    <source>
        <dbReference type="ARBA" id="ARBA00023002"/>
    </source>
</evidence>
<keyword evidence="5" id="KW-1185">Reference proteome</keyword>
<dbReference type="PRINTS" id="PR00081">
    <property type="entry name" value="GDHRDH"/>
</dbReference>
<proteinExistence type="inferred from homology"/>
<dbReference type="SUPFAM" id="SSF51735">
    <property type="entry name" value="NAD(P)-binding Rossmann-fold domains"/>
    <property type="match status" value="1"/>
</dbReference>
<dbReference type="InterPro" id="IPR002347">
    <property type="entry name" value="SDR_fam"/>
</dbReference>
<dbReference type="EMBL" id="JAROBZ020000001">
    <property type="protein sequence ID" value="MFB3168561.1"/>
    <property type="molecule type" value="Genomic_DNA"/>
</dbReference>
<comment type="similarity">
    <text evidence="1">Belongs to the short-chain dehydrogenases/reductases (SDR) family.</text>
</comment>
<dbReference type="Pfam" id="PF13561">
    <property type="entry name" value="adh_short_C2"/>
    <property type="match status" value="1"/>
</dbReference>
<dbReference type="PANTHER" id="PTHR42760">
    <property type="entry name" value="SHORT-CHAIN DEHYDROGENASES/REDUCTASES FAMILY MEMBER"/>
    <property type="match status" value="1"/>
</dbReference>
<dbReference type="InterPro" id="IPR020904">
    <property type="entry name" value="Sc_DH/Rdtase_CS"/>
</dbReference>
<name>A0ABV4YUN1_9BACI</name>
<feature type="domain" description="Ketoreductase" evidence="3">
    <location>
        <begin position="7"/>
        <end position="179"/>
    </location>
</feature>
<dbReference type="EC" id="1.1.1.47" evidence="4"/>
<evidence type="ECO:0000259" key="3">
    <source>
        <dbReference type="SMART" id="SM00822"/>
    </source>
</evidence>